<gene>
    <name evidence="1" type="ORF">A2943_01860</name>
</gene>
<proteinExistence type="predicted"/>
<protein>
    <submittedName>
        <fullName evidence="1">Uncharacterized protein</fullName>
    </submittedName>
</protein>
<dbReference type="EMBL" id="MEWX01000023">
    <property type="protein sequence ID" value="OGC80424.1"/>
    <property type="molecule type" value="Genomic_DNA"/>
</dbReference>
<accession>A0A1F4XFQ6</accession>
<name>A0A1F4XFQ6_9BACT</name>
<evidence type="ECO:0000313" key="2">
    <source>
        <dbReference type="Proteomes" id="UP000176185"/>
    </source>
</evidence>
<reference evidence="1 2" key="1">
    <citation type="journal article" date="2016" name="Nat. Commun.">
        <title>Thousands of microbial genomes shed light on interconnected biogeochemical processes in an aquifer system.</title>
        <authorList>
            <person name="Anantharaman K."/>
            <person name="Brown C.T."/>
            <person name="Hug L.A."/>
            <person name="Sharon I."/>
            <person name="Castelle C.J."/>
            <person name="Probst A.J."/>
            <person name="Thomas B.C."/>
            <person name="Singh A."/>
            <person name="Wilkins M.J."/>
            <person name="Karaoz U."/>
            <person name="Brodie E.L."/>
            <person name="Williams K.H."/>
            <person name="Hubbard S.S."/>
            <person name="Banfield J.F."/>
        </authorList>
    </citation>
    <scope>NUCLEOTIDE SEQUENCE [LARGE SCALE GENOMIC DNA]</scope>
</reference>
<dbReference type="STRING" id="1797243.A2943_01860"/>
<dbReference type="Proteomes" id="UP000176185">
    <property type="component" value="Unassembled WGS sequence"/>
</dbReference>
<comment type="caution">
    <text evidence="1">The sequence shown here is derived from an EMBL/GenBank/DDBJ whole genome shotgun (WGS) entry which is preliminary data.</text>
</comment>
<sequence>MVVKELILLAALCNPSLELRPAKLWYSIPVHPKFPEQVALAARAPVIQIPFMLWQSYFIIPGRTQAYAIVQNSPPRAFPTSVLLNSCGAVVG</sequence>
<dbReference type="AlphaFoldDB" id="A0A1F4XFQ6"/>
<organism evidence="1 2">
    <name type="scientific">Candidatus Adlerbacteria bacterium RIFCSPLOWO2_01_FULL_51_16</name>
    <dbReference type="NCBI Taxonomy" id="1797243"/>
    <lineage>
        <taxon>Bacteria</taxon>
        <taxon>Candidatus Adleribacteriota</taxon>
    </lineage>
</organism>
<evidence type="ECO:0000313" key="1">
    <source>
        <dbReference type="EMBL" id="OGC80424.1"/>
    </source>
</evidence>